<proteinExistence type="predicted"/>
<dbReference type="SUPFAM" id="SSF53335">
    <property type="entry name" value="S-adenosyl-L-methionine-dependent methyltransferases"/>
    <property type="match status" value="1"/>
</dbReference>
<gene>
    <name evidence="1" type="ORF">B9L19_06465</name>
</gene>
<name>A0A226QCI0_9BACL</name>
<dbReference type="InterPro" id="IPR029063">
    <property type="entry name" value="SAM-dependent_MTases_sf"/>
</dbReference>
<protein>
    <submittedName>
        <fullName evidence="1">Uncharacterized protein</fullName>
    </submittedName>
</protein>
<dbReference type="AlphaFoldDB" id="A0A226QCI0"/>
<dbReference type="REBASE" id="208203">
    <property type="entry name" value="M2.Gth3921ORF7670P"/>
</dbReference>
<dbReference type="Pfam" id="PF02384">
    <property type="entry name" value="N6_Mtase"/>
    <property type="match status" value="1"/>
</dbReference>
<dbReference type="EMBL" id="NEWK01000001">
    <property type="protein sequence ID" value="OXB89694.1"/>
    <property type="molecule type" value="Genomic_DNA"/>
</dbReference>
<dbReference type="Proteomes" id="UP000198378">
    <property type="component" value="Unassembled WGS sequence"/>
</dbReference>
<comment type="caution">
    <text evidence="1">The sequence shown here is derived from an EMBL/GenBank/DDBJ whole genome shotgun (WGS) entry which is preliminary data.</text>
</comment>
<dbReference type="PANTHER" id="PTHR42998:SF1">
    <property type="entry name" value="TYPE I RESTRICTION ENZYME HINDI METHYLASE SUBUNIT"/>
    <property type="match status" value="1"/>
</dbReference>
<sequence length="215" mass="24805">MIDKLGQNGKAAVVLANGSLSSMTSGEGEIRKNIVNADLVDAIIALPDKLFYTTQIPVCIWILNRNKKHPRKTLFIDARKFGQLVTRKLRELTDEDIRKIADTYINWQNNENYEDVQGFCKSATIDDIREHNYILTPGRYVGIEEEEEDGESFEEKMERLTATLAKQFLRPLKISRVIRLTISLVRVWRWRSTGTSRSISWGRPRSLKMAFMIVK</sequence>
<dbReference type="GO" id="GO:0008170">
    <property type="term" value="F:N-methyltransferase activity"/>
    <property type="evidence" value="ECO:0007669"/>
    <property type="project" value="InterPro"/>
</dbReference>
<dbReference type="InterPro" id="IPR003356">
    <property type="entry name" value="DNA_methylase_A-5"/>
</dbReference>
<dbReference type="PANTHER" id="PTHR42998">
    <property type="entry name" value="TYPE I RESTRICTION ENZYME HINDVIIP M PROTEIN-RELATED"/>
    <property type="match status" value="1"/>
</dbReference>
<reference evidence="1 2" key="1">
    <citation type="submission" date="2017-05" db="EMBL/GenBank/DDBJ databases">
        <title>The genome sequence of Geobacillus thermocatenulatus DSM 730.</title>
        <authorList>
            <person name="Ramaloko W.T."/>
            <person name="Koen N."/>
            <person name="Polliack S."/>
            <person name="Aliyu H."/>
            <person name="Lebre P."/>
            <person name="Mohr T."/>
            <person name="Oswald F."/>
            <person name="Zwick M."/>
            <person name="Neumann A."/>
            <person name="Syldatk C."/>
            <person name="Cowan D."/>
            <person name="De Maayer P."/>
        </authorList>
    </citation>
    <scope>NUCLEOTIDE SEQUENCE [LARGE SCALE GENOMIC DNA]</scope>
    <source>
        <strain evidence="1 2">BGSC 93A1</strain>
    </source>
</reference>
<evidence type="ECO:0000313" key="1">
    <source>
        <dbReference type="EMBL" id="OXB89694.1"/>
    </source>
</evidence>
<dbReference type="KEGG" id="gtm:GT3921_07680"/>
<evidence type="ECO:0000313" key="2">
    <source>
        <dbReference type="Proteomes" id="UP000198378"/>
    </source>
</evidence>
<accession>A0A226QCI0</accession>
<dbReference type="GO" id="GO:0003677">
    <property type="term" value="F:DNA binding"/>
    <property type="evidence" value="ECO:0007669"/>
    <property type="project" value="InterPro"/>
</dbReference>
<organism evidence="1 2">
    <name type="scientific">Geobacillus thermocatenulatus</name>
    <dbReference type="NCBI Taxonomy" id="33938"/>
    <lineage>
        <taxon>Bacteria</taxon>
        <taxon>Bacillati</taxon>
        <taxon>Bacillota</taxon>
        <taxon>Bacilli</taxon>
        <taxon>Bacillales</taxon>
        <taxon>Anoxybacillaceae</taxon>
        <taxon>Geobacillus</taxon>
        <taxon>Geobacillus thermoleovorans group</taxon>
    </lineage>
</organism>
<dbReference type="InterPro" id="IPR052916">
    <property type="entry name" value="Type-I_RE_MTase_Subunit"/>
</dbReference>
<dbReference type="Gene3D" id="3.40.50.150">
    <property type="entry name" value="Vaccinia Virus protein VP39"/>
    <property type="match status" value="1"/>
</dbReference>
<keyword evidence="2" id="KW-1185">Reference proteome</keyword>